<dbReference type="GO" id="GO:0070939">
    <property type="term" value="C:Dsl1/NZR complex"/>
    <property type="evidence" value="ECO:0007669"/>
    <property type="project" value="InterPro"/>
</dbReference>
<gene>
    <name evidence="2" type="ORF">DSL72_000893</name>
</gene>
<dbReference type="GO" id="GO:0060628">
    <property type="term" value="P:regulation of ER to Golgi vesicle-mediated transport"/>
    <property type="evidence" value="ECO:0007669"/>
    <property type="project" value="TreeGrafter"/>
</dbReference>
<reference evidence="2" key="1">
    <citation type="submission" date="2020-10" db="EMBL/GenBank/DDBJ databases">
        <title>Genome Sequence of Monilinia vaccinii-corymbosi Sheds Light on Mummy Berry Disease Infection of Blueberry and Mating Type.</title>
        <authorList>
            <person name="Yow A.G."/>
            <person name="Zhang Y."/>
            <person name="Bansal K."/>
            <person name="Eacker S.M."/>
            <person name="Sullivan S."/>
            <person name="Liachko I."/>
            <person name="Cubeta M.A."/>
            <person name="Rollins J.A."/>
            <person name="Ashrafi H."/>
        </authorList>
    </citation>
    <scope>NUCLEOTIDE SEQUENCE</scope>
    <source>
        <strain evidence="2">RL-1</strain>
    </source>
</reference>
<evidence type="ECO:0000256" key="1">
    <source>
        <dbReference type="SAM" id="Coils"/>
    </source>
</evidence>
<dbReference type="Proteomes" id="UP000672032">
    <property type="component" value="Chromosome 2"/>
</dbReference>
<accession>A0A8A3P3U4</accession>
<name>A0A8A3P3U4_9HELO</name>
<dbReference type="GO" id="GO:0006888">
    <property type="term" value="P:endoplasmic reticulum to Golgi vesicle-mediated transport"/>
    <property type="evidence" value="ECO:0007669"/>
    <property type="project" value="InterPro"/>
</dbReference>
<keyword evidence="1" id="KW-0175">Coiled coil</keyword>
<dbReference type="PANTHER" id="PTHR13520">
    <property type="entry name" value="RAD50-INTERACTING PROTEIN 1 RINT-1"/>
    <property type="match status" value="1"/>
</dbReference>
<dbReference type="PROSITE" id="PS51386">
    <property type="entry name" value="RINT1_TIP20"/>
    <property type="match status" value="1"/>
</dbReference>
<dbReference type="PANTHER" id="PTHR13520:SF0">
    <property type="entry name" value="RAD50-INTERACTING PROTEIN 1"/>
    <property type="match status" value="1"/>
</dbReference>
<evidence type="ECO:0000313" key="2">
    <source>
        <dbReference type="EMBL" id="QSZ31330.1"/>
    </source>
</evidence>
<proteinExistence type="predicted"/>
<dbReference type="AlphaFoldDB" id="A0A8A3P3U4"/>
<dbReference type="EMBL" id="CP063406">
    <property type="protein sequence ID" value="QSZ31330.1"/>
    <property type="molecule type" value="Genomic_DNA"/>
</dbReference>
<keyword evidence="3" id="KW-1185">Reference proteome</keyword>
<feature type="coiled-coil region" evidence="1">
    <location>
        <begin position="46"/>
        <end position="87"/>
    </location>
</feature>
<sequence>MSLLPIERERSPMAYLLDPGTDIPVGERSIRVEDYLNDKIQITADLGNLSSLLDNVELKKRQLDEQLKDAKAKLAEAKRASANHTSSMTQKTQAFDRQQEDLRVRMMMVVSSQTPEEAVRRLEGPMEKLRQVELAQAYVELLKDVDEMTKEARKNLPDSPTEALKPYVRLRKLAMALRAAQESTEGAGIHLVSYVDQTSTQLWAQMVQIMIKEFQDVLKALNWPDLGVEVSREWQTCFGRLLDLQAPEIREAREPLVLLPFAVLVKDLGLKFRYHFMGTTPTSASSNVSSYD</sequence>
<organism evidence="2 3">
    <name type="scientific">Monilinia vaccinii-corymbosi</name>
    <dbReference type="NCBI Taxonomy" id="61207"/>
    <lineage>
        <taxon>Eukaryota</taxon>
        <taxon>Fungi</taxon>
        <taxon>Dikarya</taxon>
        <taxon>Ascomycota</taxon>
        <taxon>Pezizomycotina</taxon>
        <taxon>Leotiomycetes</taxon>
        <taxon>Helotiales</taxon>
        <taxon>Sclerotiniaceae</taxon>
        <taxon>Monilinia</taxon>
    </lineage>
</organism>
<evidence type="ECO:0000313" key="3">
    <source>
        <dbReference type="Proteomes" id="UP000672032"/>
    </source>
</evidence>
<dbReference type="GO" id="GO:0006890">
    <property type="term" value="P:retrograde vesicle-mediated transport, Golgi to endoplasmic reticulum"/>
    <property type="evidence" value="ECO:0007669"/>
    <property type="project" value="InterPro"/>
</dbReference>
<dbReference type="InterPro" id="IPR007528">
    <property type="entry name" value="RINT1_Tip20"/>
</dbReference>
<dbReference type="OrthoDB" id="2189254at2759"/>
<protein>
    <submittedName>
        <fullName evidence="2">Uncharacterized protein</fullName>
    </submittedName>
</protein>